<dbReference type="AlphaFoldDB" id="E5ATK3"/>
<accession>E5ATK3</accession>
<gene>
    <name evidence="1" type="ordered locus">RBRH_03465</name>
</gene>
<dbReference type="Proteomes" id="UP000007437">
    <property type="component" value="Plasmid pBRH01"/>
</dbReference>
<organism evidence="1 2">
    <name type="scientific">Mycetohabitans rhizoxinica (strain DSM 19002 / CIP 109453 / HKI 454)</name>
    <name type="common">Paraburkholderia rhizoxinica</name>
    <dbReference type="NCBI Taxonomy" id="882378"/>
    <lineage>
        <taxon>Bacteria</taxon>
        <taxon>Pseudomonadati</taxon>
        <taxon>Pseudomonadota</taxon>
        <taxon>Betaproteobacteria</taxon>
        <taxon>Burkholderiales</taxon>
        <taxon>Burkholderiaceae</taxon>
        <taxon>Mycetohabitans</taxon>
    </lineage>
</organism>
<proteinExistence type="predicted"/>
<reference evidence="1 2" key="1">
    <citation type="journal article" date="2011" name="J. Bacteriol.">
        <title>Complete genome sequence of Burkholderia rhizoxinica, an endosymbiont of Rhizopus microsporus.</title>
        <authorList>
            <person name="Lackner G."/>
            <person name="Moebius N."/>
            <person name="Partida-Martinez L."/>
            <person name="Hertweck C."/>
        </authorList>
    </citation>
    <scope>NUCLEOTIDE SEQUENCE [LARGE SCALE GENOMIC DNA]</scope>
    <source>
        <strain evidence="2">DSM 19002 / CIP 109453 / HKI 454</strain>
        <plasmid evidence="1 2">pBRH01</plasmid>
    </source>
</reference>
<dbReference type="HOGENOM" id="CLU_3372645_0_0_4"/>
<dbReference type="KEGG" id="brh:RBRH_03465"/>
<geneLocation type="plasmid" evidence="1 2">
    <name>pBRH01</name>
</geneLocation>
<name>E5ATK3_MYCRK</name>
<evidence type="ECO:0000313" key="1">
    <source>
        <dbReference type="EMBL" id="CBW76427.1"/>
    </source>
</evidence>
<evidence type="ECO:0000313" key="2">
    <source>
        <dbReference type="Proteomes" id="UP000007437"/>
    </source>
</evidence>
<keyword evidence="1" id="KW-0614">Plasmid</keyword>
<dbReference type="EMBL" id="FR687360">
    <property type="protein sequence ID" value="CBW76427.1"/>
    <property type="molecule type" value="Genomic_DNA"/>
</dbReference>
<sequence length="34" mass="3902">MLSSIAAKIRSERRQAQSPSYLFISAFAFLQIRN</sequence>
<protein>
    <submittedName>
        <fullName evidence="1">Uncharacterized protein</fullName>
    </submittedName>
</protein>